<protein>
    <submittedName>
        <fullName evidence="1">Uncharacterized protein</fullName>
    </submittedName>
</protein>
<dbReference type="AlphaFoldDB" id="A0A3S5AP87"/>
<name>A0A3S5AP87_9PLAT</name>
<dbReference type="EMBL" id="CAAALY010247661">
    <property type="protein sequence ID" value="VEL34439.1"/>
    <property type="molecule type" value="Genomic_DNA"/>
</dbReference>
<reference evidence="1" key="1">
    <citation type="submission" date="2018-11" db="EMBL/GenBank/DDBJ databases">
        <authorList>
            <consortium name="Pathogen Informatics"/>
        </authorList>
    </citation>
    <scope>NUCLEOTIDE SEQUENCE</scope>
</reference>
<sequence length="148" mass="17110">MRFVTHLCYWNLKKPPSDVKNYVLLPYRMQNHIQVYCRNDCASDFRAPEDRTGVKCAIGRYLFPLTCAWGLLRKEDPSDKIKMPYWPTETSLRTTYSRGKHHVKILTVYICALFASHGGAKQKVSFMFSQNLDELPTLICLGIVFMPG</sequence>
<comment type="caution">
    <text evidence="1">The sequence shown here is derived from an EMBL/GenBank/DDBJ whole genome shotgun (WGS) entry which is preliminary data.</text>
</comment>
<evidence type="ECO:0000313" key="1">
    <source>
        <dbReference type="EMBL" id="VEL34439.1"/>
    </source>
</evidence>
<dbReference type="Proteomes" id="UP000784294">
    <property type="component" value="Unassembled WGS sequence"/>
</dbReference>
<proteinExistence type="predicted"/>
<accession>A0A3S5AP87</accession>
<keyword evidence="2" id="KW-1185">Reference proteome</keyword>
<evidence type="ECO:0000313" key="2">
    <source>
        <dbReference type="Proteomes" id="UP000784294"/>
    </source>
</evidence>
<organism evidence="1 2">
    <name type="scientific">Protopolystoma xenopodis</name>
    <dbReference type="NCBI Taxonomy" id="117903"/>
    <lineage>
        <taxon>Eukaryota</taxon>
        <taxon>Metazoa</taxon>
        <taxon>Spiralia</taxon>
        <taxon>Lophotrochozoa</taxon>
        <taxon>Platyhelminthes</taxon>
        <taxon>Monogenea</taxon>
        <taxon>Polyopisthocotylea</taxon>
        <taxon>Polystomatidea</taxon>
        <taxon>Polystomatidae</taxon>
        <taxon>Protopolystoma</taxon>
    </lineage>
</organism>
<gene>
    <name evidence="1" type="ORF">PXEA_LOCUS27879</name>
</gene>